<gene>
    <name evidence="2" type="ORF">BN946_scf184998.g61</name>
</gene>
<protein>
    <submittedName>
        <fullName evidence="2">Uncharacterized protein</fullName>
    </submittedName>
</protein>
<feature type="region of interest" description="Disordered" evidence="1">
    <location>
        <begin position="1"/>
        <end position="24"/>
    </location>
</feature>
<sequence length="131" mass="14645">MVPPIFTPLPRLPLQRRPRPADASEPTIWKAICQERVEHLKRVYRDVFRAVVHAEALAFDESYRNAPPEPTSASAHSAFGDDASKVPPVLQFEHYAPDDVDSDEDEDEDADGDIDMEDVLCSSDSPTRTPT</sequence>
<dbReference type="OrthoDB" id="2758030at2759"/>
<dbReference type="HOGENOM" id="CLU_1928657_0_0_1"/>
<feature type="compositionally biased region" description="Polar residues" evidence="1">
    <location>
        <begin position="122"/>
        <end position="131"/>
    </location>
</feature>
<evidence type="ECO:0000313" key="2">
    <source>
        <dbReference type="EMBL" id="CDO68564.1"/>
    </source>
</evidence>
<evidence type="ECO:0000256" key="1">
    <source>
        <dbReference type="SAM" id="MobiDB-lite"/>
    </source>
</evidence>
<keyword evidence="3" id="KW-1185">Reference proteome</keyword>
<feature type="region of interest" description="Disordered" evidence="1">
    <location>
        <begin position="63"/>
        <end position="131"/>
    </location>
</feature>
<evidence type="ECO:0000313" key="3">
    <source>
        <dbReference type="Proteomes" id="UP000029665"/>
    </source>
</evidence>
<dbReference type="Proteomes" id="UP000029665">
    <property type="component" value="Unassembled WGS sequence"/>
</dbReference>
<feature type="compositionally biased region" description="Acidic residues" evidence="1">
    <location>
        <begin position="98"/>
        <end position="118"/>
    </location>
</feature>
<dbReference type="EMBL" id="CCBP010000020">
    <property type="protein sequence ID" value="CDO68564.1"/>
    <property type="molecule type" value="Genomic_DNA"/>
</dbReference>
<accession>A0A060S8F7</accession>
<comment type="caution">
    <text evidence="2">The sequence shown here is derived from an EMBL/GenBank/DDBJ whole genome shotgun (WGS) entry which is preliminary data.</text>
</comment>
<feature type="compositionally biased region" description="Pro residues" evidence="1">
    <location>
        <begin position="1"/>
        <end position="11"/>
    </location>
</feature>
<dbReference type="AlphaFoldDB" id="A0A060S8F7"/>
<proteinExistence type="predicted"/>
<dbReference type="STRING" id="5643.A0A060S8F7"/>
<name>A0A060S8F7_PYCCI</name>
<reference evidence="2" key="1">
    <citation type="submission" date="2014-01" db="EMBL/GenBank/DDBJ databases">
        <title>The genome of the white-rot fungus Pycnoporus cinnabarinus: a basidiomycete model with a versatile arsenal for lignocellulosic biomass breakdown.</title>
        <authorList>
            <person name="Levasseur A."/>
            <person name="Lomascolo A."/>
            <person name="Ruiz-Duenas F.J."/>
            <person name="Uzan E."/>
            <person name="Piumi F."/>
            <person name="Kues U."/>
            <person name="Ram A.F.J."/>
            <person name="Murat C."/>
            <person name="Haon M."/>
            <person name="Benoit I."/>
            <person name="Arfi Y."/>
            <person name="Chevret D."/>
            <person name="Drula E."/>
            <person name="Kwon M.J."/>
            <person name="Gouret P."/>
            <person name="Lesage-Meessen L."/>
            <person name="Lombard V."/>
            <person name="Mariette J."/>
            <person name="Noirot C."/>
            <person name="Park J."/>
            <person name="Patyshakuliyeva A."/>
            <person name="Wieneger R.A.B."/>
            <person name="Wosten H.A.B."/>
            <person name="Martin F."/>
            <person name="Coutinho P.M."/>
            <person name="de Vries R."/>
            <person name="Martinez A.T."/>
            <person name="Klopp C."/>
            <person name="Pontarotti P."/>
            <person name="Henrissat B."/>
            <person name="Record E."/>
        </authorList>
    </citation>
    <scope>NUCLEOTIDE SEQUENCE [LARGE SCALE GENOMIC DNA]</scope>
    <source>
        <strain evidence="2">BRFM137</strain>
    </source>
</reference>
<organism evidence="2 3">
    <name type="scientific">Pycnoporus cinnabarinus</name>
    <name type="common">Cinnabar-red polypore</name>
    <name type="synonym">Trametes cinnabarina</name>
    <dbReference type="NCBI Taxonomy" id="5643"/>
    <lineage>
        <taxon>Eukaryota</taxon>
        <taxon>Fungi</taxon>
        <taxon>Dikarya</taxon>
        <taxon>Basidiomycota</taxon>
        <taxon>Agaricomycotina</taxon>
        <taxon>Agaricomycetes</taxon>
        <taxon>Polyporales</taxon>
        <taxon>Polyporaceae</taxon>
        <taxon>Trametes</taxon>
    </lineage>
</organism>